<evidence type="ECO:0000313" key="2">
    <source>
        <dbReference type="Proteomes" id="UP000011529"/>
    </source>
</evidence>
<proteinExistence type="predicted"/>
<gene>
    <name evidence="1" type="ORF">RE6C_00547</name>
</gene>
<organism evidence="1 2">
    <name type="scientific">Rhodopirellula europaea 6C</name>
    <dbReference type="NCBI Taxonomy" id="1263867"/>
    <lineage>
        <taxon>Bacteria</taxon>
        <taxon>Pseudomonadati</taxon>
        <taxon>Planctomycetota</taxon>
        <taxon>Planctomycetia</taxon>
        <taxon>Pirellulales</taxon>
        <taxon>Pirellulaceae</taxon>
        <taxon>Rhodopirellula</taxon>
    </lineage>
</organism>
<keyword evidence="2" id="KW-1185">Reference proteome</keyword>
<dbReference type="Proteomes" id="UP000011529">
    <property type="component" value="Unassembled WGS sequence"/>
</dbReference>
<dbReference type="PATRIC" id="fig|1263867.3.peg.589"/>
<reference evidence="1" key="2">
    <citation type="journal article" date="2013" name="Mar. Genomics">
        <title>Expression of sulfatases in Rhodopirellula baltica and the diversity of sulfatases in the genus Rhodopirellula.</title>
        <authorList>
            <person name="Wegner C.E."/>
            <person name="Richter-Heitmann T."/>
            <person name="Klindworth A."/>
            <person name="Klockow C."/>
            <person name="Richter M."/>
            <person name="Achstetter T."/>
            <person name="Glockner F.O."/>
            <person name="Harder J."/>
        </authorList>
    </citation>
    <scope>NUCLEOTIDE SEQUENCE [LARGE SCALE GENOMIC DNA]</scope>
    <source>
        <strain evidence="1">6C</strain>
    </source>
</reference>
<protein>
    <submittedName>
        <fullName evidence="1">Uncharacterized protein</fullName>
    </submittedName>
</protein>
<dbReference type="EMBL" id="ANMO01000028">
    <property type="protein sequence ID" value="EMB18751.1"/>
    <property type="molecule type" value="Genomic_DNA"/>
</dbReference>
<dbReference type="AlphaFoldDB" id="M2A9C9"/>
<reference evidence="1" key="1">
    <citation type="submission" date="2012-11" db="EMBL/GenBank/DDBJ databases">
        <title>Permanent draft genomes of Rhodopirellula europaea strain SH398 and 6C.</title>
        <authorList>
            <person name="Richter M."/>
            <person name="Richter-Heitmann T."/>
            <person name="Frank C."/>
            <person name="Harder J."/>
            <person name="Glockner F.O."/>
        </authorList>
    </citation>
    <scope>NUCLEOTIDE SEQUENCE</scope>
    <source>
        <strain evidence="1">6C</strain>
    </source>
</reference>
<name>M2A9C9_9BACT</name>
<accession>M2A9C9</accession>
<comment type="caution">
    <text evidence="1">The sequence shown here is derived from an EMBL/GenBank/DDBJ whole genome shotgun (WGS) entry which is preliminary data.</text>
</comment>
<sequence>MVGPFGMRVDDIEATCHSVQRRRLGSMLSQRECSAKIVCSNHKLLFERIQPVLPTLSRCDLRRTAVFETETNVFVVSIGFLSSLVD</sequence>
<evidence type="ECO:0000313" key="1">
    <source>
        <dbReference type="EMBL" id="EMB18751.1"/>
    </source>
</evidence>